<feature type="domain" description="Polysaccharide pyruvyl transferase" evidence="2">
    <location>
        <begin position="198"/>
        <end position="235"/>
    </location>
</feature>
<keyword evidence="3" id="KW-0808">Transferase</keyword>
<organism evidence="3 4">
    <name type="scientific">Kocuria aegyptia</name>
    <dbReference type="NCBI Taxonomy" id="330943"/>
    <lineage>
        <taxon>Bacteria</taxon>
        <taxon>Bacillati</taxon>
        <taxon>Actinomycetota</taxon>
        <taxon>Actinomycetes</taxon>
        <taxon>Micrococcales</taxon>
        <taxon>Micrococcaceae</taxon>
        <taxon>Kocuria</taxon>
    </lineage>
</organism>
<dbReference type="Pfam" id="PF04230">
    <property type="entry name" value="PS_pyruv_trans"/>
    <property type="match status" value="1"/>
</dbReference>
<feature type="region of interest" description="Disordered" evidence="1">
    <location>
        <begin position="306"/>
        <end position="342"/>
    </location>
</feature>
<dbReference type="GO" id="GO:0016740">
    <property type="term" value="F:transferase activity"/>
    <property type="evidence" value="ECO:0007669"/>
    <property type="project" value="UniProtKB-KW"/>
</dbReference>
<evidence type="ECO:0000256" key="1">
    <source>
        <dbReference type="SAM" id="MobiDB-lite"/>
    </source>
</evidence>
<sequence length="342" mass="35985">MGPAPAGSVEAMRTLVVGWSSVLHGEATAGDVLAMDAVADALGTGGVPHDVAWSAVMCPPGGLRLEDAEPARYTHLVFVCGPATGRSIAELHEQFAHCRRVAVGVSVLDPEDPVTAGFHRVIARDRPGADARRDLAARAAPQLVPVLGVYLTSGQQEYGARRRHDGVRAGLEEWLGRLDAARLPLDTRLDPRDWRLPATAAQVGSVIARLDTVVTMRMHGLVLALRAGVPVLAVDPVAGGGKVTAQAQAWDWPAVVGADELDPGRLDDRLRWCLSPAGRAAAEERAAMAPSGFEQLDELVGELLGDLAGEPGRDADDEFDRELGPELLQAAATGRHQGGHGS</sequence>
<evidence type="ECO:0000313" key="4">
    <source>
        <dbReference type="Proteomes" id="UP001501204"/>
    </source>
</evidence>
<evidence type="ECO:0000259" key="2">
    <source>
        <dbReference type="Pfam" id="PF04230"/>
    </source>
</evidence>
<reference evidence="3 4" key="1">
    <citation type="journal article" date="2019" name="Int. J. Syst. Evol. Microbiol.">
        <title>The Global Catalogue of Microorganisms (GCM) 10K type strain sequencing project: providing services to taxonomists for standard genome sequencing and annotation.</title>
        <authorList>
            <consortium name="The Broad Institute Genomics Platform"/>
            <consortium name="The Broad Institute Genome Sequencing Center for Infectious Disease"/>
            <person name="Wu L."/>
            <person name="Ma J."/>
        </authorList>
    </citation>
    <scope>NUCLEOTIDE SEQUENCE [LARGE SCALE GENOMIC DNA]</scope>
    <source>
        <strain evidence="3 4">JCM 14735</strain>
    </source>
</reference>
<protein>
    <submittedName>
        <fullName evidence="3">Polysaccharide pyruvyl transferase family protein</fullName>
    </submittedName>
</protein>
<evidence type="ECO:0000313" key="3">
    <source>
        <dbReference type="EMBL" id="GAA1757854.1"/>
    </source>
</evidence>
<proteinExistence type="predicted"/>
<dbReference type="InterPro" id="IPR007345">
    <property type="entry name" value="Polysacch_pyruvyl_Trfase"/>
</dbReference>
<comment type="caution">
    <text evidence="3">The sequence shown here is derived from an EMBL/GenBank/DDBJ whole genome shotgun (WGS) entry which is preliminary data.</text>
</comment>
<gene>
    <name evidence="3" type="ORF">GCM10009767_16420</name>
</gene>
<dbReference type="EMBL" id="BAAAOA010000017">
    <property type="protein sequence ID" value="GAA1757854.1"/>
    <property type="molecule type" value="Genomic_DNA"/>
</dbReference>
<dbReference type="Proteomes" id="UP001501204">
    <property type="component" value="Unassembled WGS sequence"/>
</dbReference>
<keyword evidence="4" id="KW-1185">Reference proteome</keyword>
<name>A0ABN2KJF8_9MICC</name>
<accession>A0ABN2KJF8</accession>